<sequence length="94" mass="10424">MGSLKFTSARFKHVTHTLANVPTADHKCPLPSGWAGSALHHALQQLLLREEKKKKKKKVHRSAVATAHATTGPVFTSIKATLRIELNFHGNRHE</sequence>
<evidence type="ECO:0000313" key="1">
    <source>
        <dbReference type="EMBL" id="KAK2861737.1"/>
    </source>
</evidence>
<accession>A0AA88T3S5</accession>
<dbReference type="Proteomes" id="UP001187415">
    <property type="component" value="Unassembled WGS sequence"/>
</dbReference>
<gene>
    <name evidence="1" type="ORF">Q5P01_001270</name>
</gene>
<proteinExistence type="predicted"/>
<protein>
    <submittedName>
        <fullName evidence="1">Uncharacterized protein</fullName>
    </submittedName>
</protein>
<comment type="caution">
    <text evidence="1">The sequence shown here is derived from an EMBL/GenBank/DDBJ whole genome shotgun (WGS) entry which is preliminary data.</text>
</comment>
<name>A0AA88T3S5_CHASR</name>
<dbReference type="AlphaFoldDB" id="A0AA88T3S5"/>
<reference evidence="1" key="1">
    <citation type="submission" date="2023-07" db="EMBL/GenBank/DDBJ databases">
        <title>Chromosome-level Genome Assembly of Striped Snakehead (Channa striata).</title>
        <authorList>
            <person name="Liu H."/>
        </authorList>
    </citation>
    <scope>NUCLEOTIDE SEQUENCE</scope>
    <source>
        <strain evidence="1">Gz</strain>
        <tissue evidence="1">Muscle</tissue>
    </source>
</reference>
<organism evidence="1 2">
    <name type="scientific">Channa striata</name>
    <name type="common">Snakehead murrel</name>
    <name type="synonym">Ophicephalus striatus</name>
    <dbReference type="NCBI Taxonomy" id="64152"/>
    <lineage>
        <taxon>Eukaryota</taxon>
        <taxon>Metazoa</taxon>
        <taxon>Chordata</taxon>
        <taxon>Craniata</taxon>
        <taxon>Vertebrata</taxon>
        <taxon>Euteleostomi</taxon>
        <taxon>Actinopterygii</taxon>
        <taxon>Neopterygii</taxon>
        <taxon>Teleostei</taxon>
        <taxon>Neoteleostei</taxon>
        <taxon>Acanthomorphata</taxon>
        <taxon>Anabantaria</taxon>
        <taxon>Anabantiformes</taxon>
        <taxon>Channoidei</taxon>
        <taxon>Channidae</taxon>
        <taxon>Channa</taxon>
    </lineage>
</organism>
<evidence type="ECO:0000313" key="2">
    <source>
        <dbReference type="Proteomes" id="UP001187415"/>
    </source>
</evidence>
<dbReference type="EMBL" id="JAUPFM010000001">
    <property type="protein sequence ID" value="KAK2861737.1"/>
    <property type="molecule type" value="Genomic_DNA"/>
</dbReference>
<keyword evidence="2" id="KW-1185">Reference proteome</keyword>